<gene>
    <name evidence="3" type="ORF">GCM10010468_06390</name>
</gene>
<dbReference type="InterPro" id="IPR022002">
    <property type="entry name" value="ChsH2_Znr"/>
</dbReference>
<feature type="domain" description="ChsH2 rubredoxin-like zinc ribbon" evidence="2">
    <location>
        <begin position="18"/>
        <end position="53"/>
    </location>
</feature>
<accession>A0ABP6PYM7</accession>
<dbReference type="Proteomes" id="UP001501237">
    <property type="component" value="Unassembled WGS sequence"/>
</dbReference>
<evidence type="ECO:0000313" key="4">
    <source>
        <dbReference type="Proteomes" id="UP001501237"/>
    </source>
</evidence>
<dbReference type="Pfam" id="PF12172">
    <property type="entry name" value="zf-ChsH2"/>
    <property type="match status" value="1"/>
</dbReference>
<feature type="domain" description="ChsH2 C-terminal OB-fold" evidence="1">
    <location>
        <begin position="57"/>
        <end position="115"/>
    </location>
</feature>
<dbReference type="InterPro" id="IPR002878">
    <property type="entry name" value="ChsH2_C"/>
</dbReference>
<dbReference type="PANTHER" id="PTHR34075:SF5">
    <property type="entry name" value="BLR3430 PROTEIN"/>
    <property type="match status" value="1"/>
</dbReference>
<sequence length="129" mass="14294">MDPTRPVPAPSPLTEPYWEACRRGELALQRCSSCGRFVHFPESSCPFCGGANLPFETVSGRGRVHTFSTVHRAFLPGFTPPYTVAWIDLDEGVRAFGNLLAEEPRIGMEVQVCFDELPGFGPVPQWRAL</sequence>
<organism evidence="3 4">
    <name type="scientific">Actinocorallia longicatena</name>
    <dbReference type="NCBI Taxonomy" id="111803"/>
    <lineage>
        <taxon>Bacteria</taxon>
        <taxon>Bacillati</taxon>
        <taxon>Actinomycetota</taxon>
        <taxon>Actinomycetes</taxon>
        <taxon>Streptosporangiales</taxon>
        <taxon>Thermomonosporaceae</taxon>
        <taxon>Actinocorallia</taxon>
    </lineage>
</organism>
<evidence type="ECO:0000259" key="1">
    <source>
        <dbReference type="Pfam" id="PF01796"/>
    </source>
</evidence>
<reference evidence="4" key="1">
    <citation type="journal article" date="2019" name="Int. J. Syst. Evol. Microbiol.">
        <title>The Global Catalogue of Microorganisms (GCM) 10K type strain sequencing project: providing services to taxonomists for standard genome sequencing and annotation.</title>
        <authorList>
            <consortium name="The Broad Institute Genomics Platform"/>
            <consortium name="The Broad Institute Genome Sequencing Center for Infectious Disease"/>
            <person name="Wu L."/>
            <person name="Ma J."/>
        </authorList>
    </citation>
    <scope>NUCLEOTIDE SEQUENCE [LARGE SCALE GENOMIC DNA]</scope>
    <source>
        <strain evidence="4">JCM 9377</strain>
    </source>
</reference>
<dbReference type="Gene3D" id="6.10.30.10">
    <property type="match status" value="1"/>
</dbReference>
<dbReference type="EMBL" id="BAAAUV010000002">
    <property type="protein sequence ID" value="GAA3196010.1"/>
    <property type="molecule type" value="Genomic_DNA"/>
</dbReference>
<comment type="caution">
    <text evidence="3">The sequence shown here is derived from an EMBL/GenBank/DDBJ whole genome shotgun (WGS) entry which is preliminary data.</text>
</comment>
<proteinExistence type="predicted"/>
<evidence type="ECO:0000259" key="2">
    <source>
        <dbReference type="Pfam" id="PF12172"/>
    </source>
</evidence>
<evidence type="ECO:0000313" key="3">
    <source>
        <dbReference type="EMBL" id="GAA3196010.1"/>
    </source>
</evidence>
<dbReference type="InterPro" id="IPR052513">
    <property type="entry name" value="Thioester_dehydratase-like"/>
</dbReference>
<dbReference type="InterPro" id="IPR012340">
    <property type="entry name" value="NA-bd_OB-fold"/>
</dbReference>
<keyword evidence="4" id="KW-1185">Reference proteome</keyword>
<name>A0ABP6PYM7_9ACTN</name>
<dbReference type="SUPFAM" id="SSF50249">
    <property type="entry name" value="Nucleic acid-binding proteins"/>
    <property type="match status" value="1"/>
</dbReference>
<dbReference type="Pfam" id="PF01796">
    <property type="entry name" value="OB_ChsH2_C"/>
    <property type="match status" value="1"/>
</dbReference>
<protein>
    <submittedName>
        <fullName evidence="3">OB-fold domain-containing protein</fullName>
    </submittedName>
</protein>
<dbReference type="PANTHER" id="PTHR34075">
    <property type="entry name" value="BLR3430 PROTEIN"/>
    <property type="match status" value="1"/>
</dbReference>